<dbReference type="AlphaFoldDB" id="A0A246BG16"/>
<comment type="caution">
    <text evidence="1">The sequence shown here is derived from an EMBL/GenBank/DDBJ whole genome shotgun (WGS) entry which is preliminary data.</text>
</comment>
<accession>A0A246BG16</accession>
<dbReference type="Proteomes" id="UP000197208">
    <property type="component" value="Unassembled WGS sequence"/>
</dbReference>
<reference evidence="1 2" key="1">
    <citation type="submission" date="2017-05" db="EMBL/GenBank/DDBJ databases">
        <title>De novo genome assembly of Deniococcus indicus strain DR1.</title>
        <authorList>
            <person name="Chauhan D."/>
            <person name="Yennamalli R.M."/>
            <person name="Priyadarshini R."/>
        </authorList>
    </citation>
    <scope>NUCLEOTIDE SEQUENCE [LARGE SCALE GENOMIC DNA]</scope>
    <source>
        <strain evidence="1 2">DR1</strain>
    </source>
</reference>
<organism evidence="1 2">
    <name type="scientific">Deinococcus indicus</name>
    <dbReference type="NCBI Taxonomy" id="223556"/>
    <lineage>
        <taxon>Bacteria</taxon>
        <taxon>Thermotogati</taxon>
        <taxon>Deinococcota</taxon>
        <taxon>Deinococci</taxon>
        <taxon>Deinococcales</taxon>
        <taxon>Deinococcaceae</taxon>
        <taxon>Deinococcus</taxon>
    </lineage>
</organism>
<dbReference type="EMBL" id="NHMK01000027">
    <property type="protein sequence ID" value="OWL94173.1"/>
    <property type="molecule type" value="Genomic_DNA"/>
</dbReference>
<gene>
    <name evidence="1" type="ORF">CBQ26_16890</name>
</gene>
<evidence type="ECO:0000313" key="1">
    <source>
        <dbReference type="EMBL" id="OWL94173.1"/>
    </source>
</evidence>
<evidence type="ECO:0000313" key="2">
    <source>
        <dbReference type="Proteomes" id="UP000197208"/>
    </source>
</evidence>
<protein>
    <submittedName>
        <fullName evidence="1">Uncharacterized protein</fullName>
    </submittedName>
</protein>
<name>A0A246BG16_9DEIO</name>
<keyword evidence="2" id="KW-1185">Reference proteome</keyword>
<proteinExistence type="predicted"/>
<sequence>MISHKRHHTNVVTPRHGTVDTMDIAAGTLTLRPNSAAFSPKPGQQDLALLNQHLQERYALNTLHNGLLYRAVVGAAVADLMTRDSPTASPLAEQLLRQTIDAARLAWVVDRAGGRPQVRLSQPILTSQGVWYGPAEQVLNQHDLSAHCDAHSAAYMKAQYPLHVPQDGYWDGLEACLYAAPVPIMLPTHVRLLITDIRGRRQSAHTTPILWDAQVPAGHHNATVVHLSHPEASIGEVVLVLDLPRPGIQQTMEERGALRSITYLTRTTSWQLGWQTTQRIQPDGRATDGSTVHYQAVSQGQWGAQEARHLALALAAVPRDLLPCTHRTSQNWPVAYYSLHPASPPRPTVHPHAMP</sequence>